<sequence length="143" mass="16164">MESPPDQPPPLTYPLPRKKHLVNEWCGPQLLSRILLPPEMGTNAFWIHLKKTEITMLTTPLYAKIQREHDEISTLLENVVSDFGSILRCTTIGCPVHSSDANTPTQSPRIIQPGSPKSNTKRINDRFITPPASRYSWLHTSQP</sequence>
<dbReference type="EMBL" id="BMAO01001457">
    <property type="protein sequence ID" value="GFQ73463.1"/>
    <property type="molecule type" value="Genomic_DNA"/>
</dbReference>
<gene>
    <name evidence="2" type="ORF">TNCT_147571</name>
</gene>
<evidence type="ECO:0000256" key="1">
    <source>
        <dbReference type="SAM" id="MobiDB-lite"/>
    </source>
</evidence>
<reference evidence="2" key="1">
    <citation type="submission" date="2020-07" db="EMBL/GenBank/DDBJ databases">
        <title>Multicomponent nature underlies the extraordinary mechanical properties of spider dragline silk.</title>
        <authorList>
            <person name="Kono N."/>
            <person name="Nakamura H."/>
            <person name="Mori M."/>
            <person name="Yoshida Y."/>
            <person name="Ohtoshi R."/>
            <person name="Malay A.D."/>
            <person name="Moran D.A.P."/>
            <person name="Tomita M."/>
            <person name="Numata K."/>
            <person name="Arakawa K."/>
        </authorList>
    </citation>
    <scope>NUCLEOTIDE SEQUENCE</scope>
</reference>
<feature type="compositionally biased region" description="Polar residues" evidence="1">
    <location>
        <begin position="99"/>
        <end position="109"/>
    </location>
</feature>
<dbReference type="Proteomes" id="UP000887116">
    <property type="component" value="Unassembled WGS sequence"/>
</dbReference>
<evidence type="ECO:0000313" key="2">
    <source>
        <dbReference type="EMBL" id="GFQ73463.1"/>
    </source>
</evidence>
<proteinExistence type="predicted"/>
<comment type="caution">
    <text evidence="2">The sequence shown here is derived from an EMBL/GenBank/DDBJ whole genome shotgun (WGS) entry which is preliminary data.</text>
</comment>
<feature type="region of interest" description="Disordered" evidence="1">
    <location>
        <begin position="97"/>
        <end position="124"/>
    </location>
</feature>
<protein>
    <submittedName>
        <fullName evidence="2">Uncharacterized protein</fullName>
    </submittedName>
</protein>
<organism evidence="2 3">
    <name type="scientific">Trichonephila clavata</name>
    <name type="common">Joro spider</name>
    <name type="synonym">Nephila clavata</name>
    <dbReference type="NCBI Taxonomy" id="2740835"/>
    <lineage>
        <taxon>Eukaryota</taxon>
        <taxon>Metazoa</taxon>
        <taxon>Ecdysozoa</taxon>
        <taxon>Arthropoda</taxon>
        <taxon>Chelicerata</taxon>
        <taxon>Arachnida</taxon>
        <taxon>Araneae</taxon>
        <taxon>Araneomorphae</taxon>
        <taxon>Entelegynae</taxon>
        <taxon>Araneoidea</taxon>
        <taxon>Nephilidae</taxon>
        <taxon>Trichonephila</taxon>
    </lineage>
</organism>
<evidence type="ECO:0000313" key="3">
    <source>
        <dbReference type="Proteomes" id="UP000887116"/>
    </source>
</evidence>
<keyword evidence="3" id="KW-1185">Reference proteome</keyword>
<accession>A0A8X6F841</accession>
<name>A0A8X6F841_TRICU</name>
<dbReference type="AlphaFoldDB" id="A0A8X6F841"/>